<keyword evidence="2" id="KW-1185">Reference proteome</keyword>
<accession>A0A8S3WQH6</accession>
<dbReference type="EMBL" id="CAJQZP010000610">
    <property type="protein sequence ID" value="CAG4971464.1"/>
    <property type="molecule type" value="Genomic_DNA"/>
</dbReference>
<dbReference type="AlphaFoldDB" id="A0A8S3WQH6"/>
<gene>
    <name evidence="1" type="ORF">PAPOLLO_LOCUS8423</name>
</gene>
<evidence type="ECO:0000313" key="1">
    <source>
        <dbReference type="EMBL" id="CAG4971464.1"/>
    </source>
</evidence>
<protein>
    <submittedName>
        <fullName evidence="1">(apollo) hypothetical protein</fullName>
    </submittedName>
</protein>
<reference evidence="1" key="1">
    <citation type="submission" date="2021-04" db="EMBL/GenBank/DDBJ databases">
        <authorList>
            <person name="Tunstrom K."/>
        </authorList>
    </citation>
    <scope>NUCLEOTIDE SEQUENCE</scope>
</reference>
<evidence type="ECO:0000313" key="2">
    <source>
        <dbReference type="Proteomes" id="UP000691718"/>
    </source>
</evidence>
<comment type="caution">
    <text evidence="1">The sequence shown here is derived from an EMBL/GenBank/DDBJ whole genome shotgun (WGS) entry which is preliminary data.</text>
</comment>
<proteinExistence type="predicted"/>
<dbReference type="Proteomes" id="UP000691718">
    <property type="component" value="Unassembled WGS sequence"/>
</dbReference>
<name>A0A8S3WQH6_PARAO</name>
<organism evidence="1 2">
    <name type="scientific">Parnassius apollo</name>
    <name type="common">Apollo butterfly</name>
    <name type="synonym">Papilio apollo</name>
    <dbReference type="NCBI Taxonomy" id="110799"/>
    <lineage>
        <taxon>Eukaryota</taxon>
        <taxon>Metazoa</taxon>
        <taxon>Ecdysozoa</taxon>
        <taxon>Arthropoda</taxon>
        <taxon>Hexapoda</taxon>
        <taxon>Insecta</taxon>
        <taxon>Pterygota</taxon>
        <taxon>Neoptera</taxon>
        <taxon>Endopterygota</taxon>
        <taxon>Lepidoptera</taxon>
        <taxon>Glossata</taxon>
        <taxon>Ditrysia</taxon>
        <taxon>Papilionoidea</taxon>
        <taxon>Papilionidae</taxon>
        <taxon>Parnassiinae</taxon>
        <taxon>Parnassini</taxon>
        <taxon>Parnassius</taxon>
        <taxon>Parnassius</taxon>
    </lineage>
</organism>
<dbReference type="OrthoDB" id="10072016at2759"/>
<sequence>MRARYLLTDPENLSHCSELLGGSKEPKLWRSLNPLKRRKDHIHTFAPTGIYPLNPEKVLKKLPDYKEAADYGDYQAKLDYLKELRLPANKP</sequence>